<evidence type="ECO:0000313" key="1">
    <source>
        <dbReference type="EMBL" id="CAI9922843.1"/>
    </source>
</evidence>
<dbReference type="EMBL" id="CATOUU010000263">
    <property type="protein sequence ID" value="CAI9922843.1"/>
    <property type="molecule type" value="Genomic_DNA"/>
</dbReference>
<accession>A0AA86TV81</accession>
<protein>
    <submittedName>
        <fullName evidence="2">Hypothetical_protein</fullName>
    </submittedName>
</protein>
<comment type="caution">
    <text evidence="1">The sequence shown here is derived from an EMBL/GenBank/DDBJ whole genome shotgun (WGS) entry which is preliminary data.</text>
</comment>
<dbReference type="EMBL" id="CAXDID020000330">
    <property type="protein sequence ID" value="CAL6077845.1"/>
    <property type="molecule type" value="Genomic_DNA"/>
</dbReference>
<reference evidence="1" key="1">
    <citation type="submission" date="2023-06" db="EMBL/GenBank/DDBJ databases">
        <authorList>
            <person name="Kurt Z."/>
        </authorList>
    </citation>
    <scope>NUCLEOTIDE SEQUENCE</scope>
</reference>
<evidence type="ECO:0000313" key="2">
    <source>
        <dbReference type="EMBL" id="CAL6077845.1"/>
    </source>
</evidence>
<organism evidence="1">
    <name type="scientific">Hexamita inflata</name>
    <dbReference type="NCBI Taxonomy" id="28002"/>
    <lineage>
        <taxon>Eukaryota</taxon>
        <taxon>Metamonada</taxon>
        <taxon>Diplomonadida</taxon>
        <taxon>Hexamitidae</taxon>
        <taxon>Hexamitinae</taxon>
        <taxon>Hexamita</taxon>
    </lineage>
</organism>
<reference evidence="2 3" key="2">
    <citation type="submission" date="2024-07" db="EMBL/GenBank/DDBJ databases">
        <authorList>
            <person name="Akdeniz Z."/>
        </authorList>
    </citation>
    <scope>NUCLEOTIDE SEQUENCE [LARGE SCALE GENOMIC DNA]</scope>
</reference>
<name>A0AA86TV81_9EUKA</name>
<sequence>MYNAQNQLFYFMLMESVKSFSNPLIPFQFGQKYSLLSQSASNTQILEDSLKPFGFKPVIKAAKQLLLTEPFAFKLNNTQIKSAYFNKVSSFIIQFVKGAFFAKGVHVDVEVEGTEDIIVRAVVYEGKVKLM</sequence>
<proteinExistence type="predicted"/>
<dbReference type="AlphaFoldDB" id="A0AA86TV81"/>
<dbReference type="Proteomes" id="UP001642409">
    <property type="component" value="Unassembled WGS sequence"/>
</dbReference>
<evidence type="ECO:0000313" key="3">
    <source>
        <dbReference type="Proteomes" id="UP001642409"/>
    </source>
</evidence>
<keyword evidence="3" id="KW-1185">Reference proteome</keyword>
<gene>
    <name evidence="1" type="ORF">HINF_LOCUS10488</name>
    <name evidence="2" type="ORF">HINF_LOCUS58620</name>
</gene>